<keyword evidence="1" id="KW-1133">Transmembrane helix</keyword>
<dbReference type="GO" id="GO:0016020">
    <property type="term" value="C:membrane"/>
    <property type="evidence" value="ECO:0007669"/>
    <property type="project" value="InterPro"/>
</dbReference>
<feature type="transmembrane region" description="Helical" evidence="1">
    <location>
        <begin position="161"/>
        <end position="184"/>
    </location>
</feature>
<keyword evidence="1" id="KW-0472">Membrane</keyword>
<evidence type="ECO:0000313" key="4">
    <source>
        <dbReference type="Proteomes" id="UP000825009"/>
    </source>
</evidence>
<reference evidence="3 4" key="1">
    <citation type="submission" date="2021-07" db="EMBL/GenBank/DDBJ databases">
        <title>A novel Jannaschia species isolated from marine dinoflagellate Ceratoperidinium margalefii.</title>
        <authorList>
            <person name="Jiang Y."/>
            <person name="Li Z."/>
        </authorList>
    </citation>
    <scope>NUCLEOTIDE SEQUENCE [LARGE SCALE GENOMIC DNA]</scope>
    <source>
        <strain evidence="3 4">J12C1-MA-4</strain>
    </source>
</reference>
<feature type="transmembrane region" description="Helical" evidence="1">
    <location>
        <begin position="190"/>
        <end position="214"/>
    </location>
</feature>
<accession>A0A8F6U063</accession>
<feature type="domain" description="EamA" evidence="2">
    <location>
        <begin position="162"/>
        <end position="298"/>
    </location>
</feature>
<feature type="transmembrane region" description="Helical" evidence="1">
    <location>
        <begin position="69"/>
        <end position="92"/>
    </location>
</feature>
<dbReference type="RefSeq" id="WP_219004421.1">
    <property type="nucleotide sequence ID" value="NZ_CP079194.1"/>
</dbReference>
<evidence type="ECO:0000313" key="3">
    <source>
        <dbReference type="EMBL" id="QXT40952.1"/>
    </source>
</evidence>
<organism evidence="3 4">
    <name type="scientific">Gymnodinialimonas ceratoperidinii</name>
    <dbReference type="NCBI Taxonomy" id="2856823"/>
    <lineage>
        <taxon>Bacteria</taxon>
        <taxon>Pseudomonadati</taxon>
        <taxon>Pseudomonadota</taxon>
        <taxon>Alphaproteobacteria</taxon>
        <taxon>Rhodobacterales</taxon>
        <taxon>Paracoccaceae</taxon>
        <taxon>Gymnodinialimonas</taxon>
    </lineage>
</organism>
<gene>
    <name evidence="3" type="ORF">KYE46_06945</name>
</gene>
<protein>
    <submittedName>
        <fullName evidence="3">EamA family transporter</fullName>
    </submittedName>
</protein>
<keyword evidence="1" id="KW-0812">Transmembrane</keyword>
<feature type="transmembrane region" description="Helical" evidence="1">
    <location>
        <begin position="226"/>
        <end position="248"/>
    </location>
</feature>
<dbReference type="Pfam" id="PF00892">
    <property type="entry name" value="EamA"/>
    <property type="match status" value="1"/>
</dbReference>
<feature type="transmembrane region" description="Helical" evidence="1">
    <location>
        <begin position="38"/>
        <end position="57"/>
    </location>
</feature>
<dbReference type="KEGG" id="gce:KYE46_06945"/>
<evidence type="ECO:0000259" key="2">
    <source>
        <dbReference type="Pfam" id="PF00892"/>
    </source>
</evidence>
<evidence type="ECO:0000256" key="1">
    <source>
        <dbReference type="SAM" id="Phobius"/>
    </source>
</evidence>
<feature type="transmembrane region" description="Helical" evidence="1">
    <location>
        <begin position="284"/>
        <end position="302"/>
    </location>
</feature>
<dbReference type="AlphaFoldDB" id="A0A8F6U063"/>
<proteinExistence type="predicted"/>
<feature type="transmembrane region" description="Helical" evidence="1">
    <location>
        <begin position="112"/>
        <end position="140"/>
    </location>
</feature>
<keyword evidence="4" id="KW-1185">Reference proteome</keyword>
<name>A0A8F6U063_9RHOB</name>
<dbReference type="InterPro" id="IPR000620">
    <property type="entry name" value="EamA_dom"/>
</dbReference>
<feature type="transmembrane region" description="Helical" evidence="1">
    <location>
        <begin position="254"/>
        <end position="275"/>
    </location>
</feature>
<dbReference type="Proteomes" id="UP000825009">
    <property type="component" value="Chromosome"/>
</dbReference>
<dbReference type="EMBL" id="CP079194">
    <property type="protein sequence ID" value="QXT40952.1"/>
    <property type="molecule type" value="Genomic_DNA"/>
</dbReference>
<sequence>MPLWIIASVFAAFMQNLRFVLQRHLKVTSLSTGGATWARFAFAAPFVAVVLLLYQQITAQPWPEIGAGYWAYVIIGALAQMSATACVVALFARRNFYVGITLKKSEVILTALVGLVVLGEAVSPPVLLAIAVGFAGVLVLSDPPRESGLPWRARIFNAASGFGLASGLLFGVSAVCYRGAILALDGGDAALRAALALLTATLVQTATLGLWLALRERGQITAVLAAWKVSSLTGLTSMLGSMGWFIAFALQTAAYVKALGQVELLFTFLFSAFWLREKTTRNELLGVALILASLALILRAGLQG</sequence>